<dbReference type="Pfam" id="PF13349">
    <property type="entry name" value="DUF4097"/>
    <property type="match status" value="1"/>
</dbReference>
<evidence type="ECO:0000259" key="2">
    <source>
        <dbReference type="Pfam" id="PF13349"/>
    </source>
</evidence>
<sequence length="285" mass="31646">MKHSTKIILLASAGLISFGLILSIIGLICGGSLTNIMESDLWRFVGYKKVHYDNTFENDNTYHISASSIRSISIDWIDGDISVIPYDGDDIILTESSNKELDDEYCLRYRIKHGVLQVEYCKSNYYIGFSFSDNDDNLPIKALEIKVPKNIAESLQELDVDAISSDIYLENIAAQALSIDTISGNLTGNLLLADDITFDSTSGSMDLKLSHCPSSFEMYTISGDCVVYLPKKPSLDCDFDTISGNFHSEFDINFKDEDEFIIGSGKASFEFSSTSGDMTIKKLKL</sequence>
<keyword evidence="1" id="KW-0812">Transmembrane</keyword>
<reference evidence="3 4" key="1">
    <citation type="submission" date="2018-08" db="EMBL/GenBank/DDBJ databases">
        <title>Murine metabolic-syndrome-specific gut microbial biobank.</title>
        <authorList>
            <person name="Liu C."/>
        </authorList>
    </citation>
    <scope>NUCLEOTIDE SEQUENCE [LARGE SCALE GENOMIC DNA]</scope>
    <source>
        <strain evidence="3 4">28</strain>
    </source>
</reference>
<dbReference type="Proteomes" id="UP000446866">
    <property type="component" value="Unassembled WGS sequence"/>
</dbReference>
<dbReference type="EMBL" id="QXWK01000024">
    <property type="protein sequence ID" value="NBH62423.1"/>
    <property type="molecule type" value="Genomic_DNA"/>
</dbReference>
<dbReference type="Gene3D" id="2.160.20.120">
    <property type="match status" value="1"/>
</dbReference>
<keyword evidence="1" id="KW-0472">Membrane</keyword>
<evidence type="ECO:0000313" key="3">
    <source>
        <dbReference type="EMBL" id="NBH62423.1"/>
    </source>
</evidence>
<proteinExistence type="predicted"/>
<dbReference type="InterPro" id="IPR025164">
    <property type="entry name" value="Toastrack_DUF4097"/>
</dbReference>
<feature type="transmembrane region" description="Helical" evidence="1">
    <location>
        <begin position="7"/>
        <end position="28"/>
    </location>
</feature>
<evidence type="ECO:0000313" key="4">
    <source>
        <dbReference type="Proteomes" id="UP000446866"/>
    </source>
</evidence>
<keyword evidence="4" id="KW-1185">Reference proteome</keyword>
<accession>A0A845QNX4</accession>
<organism evidence="3 4">
    <name type="scientific">Anaerotruncus colihominis</name>
    <dbReference type="NCBI Taxonomy" id="169435"/>
    <lineage>
        <taxon>Bacteria</taxon>
        <taxon>Bacillati</taxon>
        <taxon>Bacillota</taxon>
        <taxon>Clostridia</taxon>
        <taxon>Eubacteriales</taxon>
        <taxon>Oscillospiraceae</taxon>
        <taxon>Anaerotruncus</taxon>
    </lineage>
</organism>
<feature type="domain" description="DUF4097" evidence="2">
    <location>
        <begin position="69"/>
        <end position="225"/>
    </location>
</feature>
<protein>
    <recommendedName>
        <fullName evidence="2">DUF4097 domain-containing protein</fullName>
    </recommendedName>
</protein>
<dbReference type="RefSeq" id="WP_160202707.1">
    <property type="nucleotide sequence ID" value="NZ_QXWK01000024.1"/>
</dbReference>
<name>A0A845QNX4_9FIRM</name>
<evidence type="ECO:0000256" key="1">
    <source>
        <dbReference type="SAM" id="Phobius"/>
    </source>
</evidence>
<keyword evidence="1" id="KW-1133">Transmembrane helix</keyword>
<comment type="caution">
    <text evidence="3">The sequence shown here is derived from an EMBL/GenBank/DDBJ whole genome shotgun (WGS) entry which is preliminary data.</text>
</comment>
<gene>
    <name evidence="3" type="ORF">D0435_12250</name>
</gene>
<dbReference type="AlphaFoldDB" id="A0A845QNX4"/>